<evidence type="ECO:0000256" key="2">
    <source>
        <dbReference type="SAM" id="Phobius"/>
    </source>
</evidence>
<dbReference type="RefSeq" id="WP_185696407.1">
    <property type="nucleotide sequence ID" value="NZ_CP098827.1"/>
</dbReference>
<evidence type="ECO:0008006" key="4">
    <source>
        <dbReference type="Google" id="ProtNLM"/>
    </source>
</evidence>
<dbReference type="EMBL" id="CP098827">
    <property type="protein sequence ID" value="XBO69685.1"/>
    <property type="molecule type" value="Genomic_DNA"/>
</dbReference>
<name>A0AAU7KE55_9GAMM</name>
<keyword evidence="2" id="KW-0812">Transmembrane</keyword>
<organism evidence="3">
    <name type="scientific">Halomonas sp. RT37</name>
    <dbReference type="NCBI Taxonomy" id="2950872"/>
    <lineage>
        <taxon>Bacteria</taxon>
        <taxon>Pseudomonadati</taxon>
        <taxon>Pseudomonadota</taxon>
        <taxon>Gammaproteobacteria</taxon>
        <taxon>Oceanospirillales</taxon>
        <taxon>Halomonadaceae</taxon>
        <taxon>Halomonas</taxon>
    </lineage>
</organism>
<keyword evidence="2" id="KW-0472">Membrane</keyword>
<dbReference type="AlphaFoldDB" id="A0AAU7KE55"/>
<proteinExistence type="predicted"/>
<feature type="region of interest" description="Disordered" evidence="1">
    <location>
        <begin position="32"/>
        <end position="58"/>
    </location>
</feature>
<evidence type="ECO:0000256" key="1">
    <source>
        <dbReference type="SAM" id="MobiDB-lite"/>
    </source>
</evidence>
<sequence>MDTRFYLLIAAVLVGLAVIHWIGFRLLKRKLQPPQESDAIRDTTPGRSRDNSDSSEER</sequence>
<accession>A0AAU7KE55</accession>
<feature type="transmembrane region" description="Helical" evidence="2">
    <location>
        <begin position="6"/>
        <end position="27"/>
    </location>
</feature>
<gene>
    <name evidence="3" type="ORF">NFG58_13765</name>
</gene>
<evidence type="ECO:0000313" key="3">
    <source>
        <dbReference type="EMBL" id="XBO69685.1"/>
    </source>
</evidence>
<feature type="compositionally biased region" description="Basic and acidic residues" evidence="1">
    <location>
        <begin position="47"/>
        <end position="58"/>
    </location>
</feature>
<keyword evidence="2" id="KW-1133">Transmembrane helix</keyword>
<protein>
    <recommendedName>
        <fullName evidence="4">Cell division protein ZipA</fullName>
    </recommendedName>
</protein>
<reference evidence="3" key="1">
    <citation type="submission" date="2022-06" db="EMBL/GenBank/DDBJ databases">
        <title>A novel DMS-producing enzyme.</title>
        <authorList>
            <person name="Zhang Y."/>
        </authorList>
    </citation>
    <scope>NUCLEOTIDE SEQUENCE</scope>
    <source>
        <strain evidence="3">RT37</strain>
    </source>
</reference>